<protein>
    <submittedName>
        <fullName evidence="2">Tetratricopeptide TPR_2 repeat protein</fullName>
    </submittedName>
</protein>
<organism evidence="2 3">
    <name type="scientific">Conexibacter woesei (strain DSM 14684 / CCUG 47730 / CIP 108061 / JCM 11494 / NBRC 100937 / ID131577)</name>
    <dbReference type="NCBI Taxonomy" id="469383"/>
    <lineage>
        <taxon>Bacteria</taxon>
        <taxon>Bacillati</taxon>
        <taxon>Actinomycetota</taxon>
        <taxon>Thermoleophilia</taxon>
        <taxon>Solirubrobacterales</taxon>
        <taxon>Conexibacteraceae</taxon>
        <taxon>Conexibacter</taxon>
    </lineage>
</organism>
<dbReference type="InterPro" id="IPR011990">
    <property type="entry name" value="TPR-like_helical_dom_sf"/>
</dbReference>
<evidence type="ECO:0000313" key="3">
    <source>
        <dbReference type="Proteomes" id="UP000008229"/>
    </source>
</evidence>
<dbReference type="OrthoDB" id="5243764at2"/>
<dbReference type="AlphaFoldDB" id="D3FE18"/>
<dbReference type="SUPFAM" id="SSF48452">
    <property type="entry name" value="TPR-like"/>
    <property type="match status" value="1"/>
</dbReference>
<keyword evidence="1" id="KW-0802">TPR repeat</keyword>
<dbReference type="HOGENOM" id="CLU_103702_0_1_11"/>
<dbReference type="KEGG" id="cwo:Cwoe_3215"/>
<reference evidence="3" key="2">
    <citation type="submission" date="2010-01" db="EMBL/GenBank/DDBJ databases">
        <title>The complete genome of Conexibacter woesei DSM 14684.</title>
        <authorList>
            <consortium name="US DOE Joint Genome Institute (JGI-PGF)"/>
            <person name="Lucas S."/>
            <person name="Copeland A."/>
            <person name="Lapidus A."/>
            <person name="Glavina del Rio T."/>
            <person name="Dalin E."/>
            <person name="Tice H."/>
            <person name="Bruce D."/>
            <person name="Goodwin L."/>
            <person name="Pitluck S."/>
            <person name="Kyrpides N."/>
            <person name="Mavromatis K."/>
            <person name="Ivanova N."/>
            <person name="Mikhailova N."/>
            <person name="Chertkov O."/>
            <person name="Brettin T."/>
            <person name="Detter J.C."/>
            <person name="Han C."/>
            <person name="Larimer F."/>
            <person name="Land M."/>
            <person name="Hauser L."/>
            <person name="Markowitz V."/>
            <person name="Cheng J.-F."/>
            <person name="Hugenholtz P."/>
            <person name="Woyke T."/>
            <person name="Wu D."/>
            <person name="Pukall R."/>
            <person name="Steenblock K."/>
            <person name="Schneider S."/>
            <person name="Klenk H.-P."/>
            <person name="Eisen J.A."/>
        </authorList>
    </citation>
    <scope>NUCLEOTIDE SEQUENCE [LARGE SCALE GENOMIC DNA]</scope>
    <source>
        <strain evidence="3">DSM 14684 / CIP 108061 / JCM 11494 / NBRC 100937 / ID131577</strain>
    </source>
</reference>
<dbReference type="Proteomes" id="UP000008229">
    <property type="component" value="Chromosome"/>
</dbReference>
<dbReference type="PROSITE" id="PS50005">
    <property type="entry name" value="TPR"/>
    <property type="match status" value="1"/>
</dbReference>
<dbReference type="SMART" id="SM00028">
    <property type="entry name" value="TPR"/>
    <property type="match status" value="3"/>
</dbReference>
<feature type="repeat" description="TPR" evidence="1">
    <location>
        <begin position="38"/>
        <end position="71"/>
    </location>
</feature>
<evidence type="ECO:0000313" key="2">
    <source>
        <dbReference type="EMBL" id="ADB51634.1"/>
    </source>
</evidence>
<dbReference type="RefSeq" id="WP_012934685.1">
    <property type="nucleotide sequence ID" value="NC_013739.1"/>
</dbReference>
<dbReference type="InterPro" id="IPR019734">
    <property type="entry name" value="TPR_rpt"/>
</dbReference>
<dbReference type="STRING" id="469383.Cwoe_3215"/>
<proteinExistence type="predicted"/>
<dbReference type="eggNOG" id="COG0457">
    <property type="taxonomic scope" value="Bacteria"/>
</dbReference>
<dbReference type="Gene3D" id="1.25.40.10">
    <property type="entry name" value="Tetratricopeptide repeat domain"/>
    <property type="match status" value="1"/>
</dbReference>
<dbReference type="EMBL" id="CP001854">
    <property type="protein sequence ID" value="ADB51634.1"/>
    <property type="molecule type" value="Genomic_DNA"/>
</dbReference>
<name>D3FE18_CONWI</name>
<dbReference type="Pfam" id="PF13432">
    <property type="entry name" value="TPR_16"/>
    <property type="match status" value="1"/>
</dbReference>
<gene>
    <name evidence="2" type="ordered locus">Cwoe_3215</name>
</gene>
<reference evidence="2 3" key="1">
    <citation type="journal article" date="2010" name="Stand. Genomic Sci.">
        <title>Complete genome sequence of Conexibacter woesei type strain (ID131577).</title>
        <authorList>
            <person name="Pukall R."/>
            <person name="Lapidus A."/>
            <person name="Glavina Del Rio T."/>
            <person name="Copeland A."/>
            <person name="Tice H."/>
            <person name="Cheng J.-F."/>
            <person name="Lucas S."/>
            <person name="Chen F."/>
            <person name="Nolan M."/>
            <person name="Bruce D."/>
            <person name="Goodwin L."/>
            <person name="Pitluck S."/>
            <person name="Mavromatis K."/>
            <person name="Ivanova N."/>
            <person name="Ovchinnikova G."/>
            <person name="Pati A."/>
            <person name="Chen A."/>
            <person name="Palaniappan K."/>
            <person name="Land M."/>
            <person name="Hauser L."/>
            <person name="Chang Y.-J."/>
            <person name="Jeffries C.D."/>
            <person name="Chain P."/>
            <person name="Meincke L."/>
            <person name="Sims D."/>
            <person name="Brettin T."/>
            <person name="Detter J.C."/>
            <person name="Rohde M."/>
            <person name="Goeker M."/>
            <person name="Bristow J."/>
            <person name="Eisen J.A."/>
            <person name="Markowitz V."/>
            <person name="Kyrpides N.C."/>
            <person name="Klenk H.-P."/>
            <person name="Hugenholtz P."/>
        </authorList>
    </citation>
    <scope>NUCLEOTIDE SEQUENCE [LARGE SCALE GENOMIC DNA]</scope>
    <source>
        <strain evidence="3">DSM 14684 / CIP 108061 / JCM 11494 / NBRC 100937 / ID131577</strain>
    </source>
</reference>
<accession>D3FE18</accession>
<keyword evidence="3" id="KW-1185">Reference proteome</keyword>
<sequence>MADVHQLYVRGTALLEAGDFHQAAVPLRQARDQAPDKSSVREALGRALFHAQQYEEAAAEFAAVVEHAPTNDYALFCLGRSLQQLGRHADSLPPLAQAAGLRPDRRDYRTYRDRARAACSR</sequence>
<evidence type="ECO:0000256" key="1">
    <source>
        <dbReference type="PROSITE-ProRule" id="PRU00339"/>
    </source>
</evidence>